<keyword evidence="6" id="KW-1185">Reference proteome</keyword>
<dbReference type="GO" id="GO:0043200">
    <property type="term" value="P:response to amino acid"/>
    <property type="evidence" value="ECO:0007669"/>
    <property type="project" value="TreeGrafter"/>
</dbReference>
<dbReference type="Pfam" id="PF01037">
    <property type="entry name" value="AsnC_trans_reg"/>
    <property type="match status" value="1"/>
</dbReference>
<dbReference type="PROSITE" id="PS00519">
    <property type="entry name" value="HTH_ASNC_1"/>
    <property type="match status" value="1"/>
</dbReference>
<dbReference type="InterPro" id="IPR000485">
    <property type="entry name" value="AsnC-type_HTH_dom"/>
</dbReference>
<accession>A0A2R4WJF4</accession>
<name>A0A2R4WJF4_9HYPH</name>
<evidence type="ECO:0000256" key="2">
    <source>
        <dbReference type="ARBA" id="ARBA00023125"/>
    </source>
</evidence>
<dbReference type="Gene3D" id="3.30.70.920">
    <property type="match status" value="1"/>
</dbReference>
<dbReference type="InterPro" id="IPR036390">
    <property type="entry name" value="WH_DNA-bd_sf"/>
</dbReference>
<dbReference type="Gene3D" id="1.10.10.10">
    <property type="entry name" value="Winged helix-like DNA-binding domain superfamily/Winged helix DNA-binding domain"/>
    <property type="match status" value="1"/>
</dbReference>
<dbReference type="InterPro" id="IPR019885">
    <property type="entry name" value="Tscrpt_reg_HTH_AsnC-type_CS"/>
</dbReference>
<dbReference type="SUPFAM" id="SSF46785">
    <property type="entry name" value="Winged helix' DNA-binding domain"/>
    <property type="match status" value="1"/>
</dbReference>
<evidence type="ECO:0000313" key="6">
    <source>
        <dbReference type="Proteomes" id="UP000244755"/>
    </source>
</evidence>
<dbReference type="Proteomes" id="UP000244755">
    <property type="component" value="Chromosome 1"/>
</dbReference>
<dbReference type="KEGG" id="mee:DA075_12755"/>
<dbReference type="GO" id="GO:0005829">
    <property type="term" value="C:cytosol"/>
    <property type="evidence" value="ECO:0007669"/>
    <property type="project" value="TreeGrafter"/>
</dbReference>
<dbReference type="InterPro" id="IPR019887">
    <property type="entry name" value="Tscrpt_reg_AsnC/Lrp_C"/>
</dbReference>
<dbReference type="AlphaFoldDB" id="A0A2R4WJF4"/>
<evidence type="ECO:0000313" key="5">
    <source>
        <dbReference type="EMBL" id="AWB21682.1"/>
    </source>
</evidence>
<evidence type="ECO:0000256" key="3">
    <source>
        <dbReference type="ARBA" id="ARBA00023163"/>
    </source>
</evidence>
<reference evidence="5 6" key="1">
    <citation type="submission" date="2018-04" db="EMBL/GenBank/DDBJ databases">
        <title>Methylobacterium sp. PR1016A genome.</title>
        <authorList>
            <person name="Park W."/>
        </authorList>
    </citation>
    <scope>NUCLEOTIDE SEQUENCE [LARGE SCALE GENOMIC DNA]</scope>
    <source>
        <strain evidence="5 6">PR1016A</strain>
    </source>
</reference>
<dbReference type="InterPro" id="IPR011008">
    <property type="entry name" value="Dimeric_a/b-barrel"/>
</dbReference>
<dbReference type="InterPro" id="IPR019888">
    <property type="entry name" value="Tscrpt_reg_AsnC-like"/>
</dbReference>
<dbReference type="SMART" id="SM00344">
    <property type="entry name" value="HTH_ASNC"/>
    <property type="match status" value="1"/>
</dbReference>
<dbReference type="OrthoDB" id="7847328at2"/>
<feature type="domain" description="HTH asnC-type" evidence="4">
    <location>
        <begin position="21"/>
        <end position="86"/>
    </location>
</feature>
<keyword evidence="1" id="KW-0805">Transcription regulation</keyword>
<evidence type="ECO:0000259" key="4">
    <source>
        <dbReference type="PROSITE" id="PS50956"/>
    </source>
</evidence>
<gene>
    <name evidence="5" type="ORF">DA075_12755</name>
</gene>
<proteinExistence type="predicted"/>
<dbReference type="InterPro" id="IPR036388">
    <property type="entry name" value="WH-like_DNA-bd_sf"/>
</dbReference>
<dbReference type="SUPFAM" id="SSF54909">
    <property type="entry name" value="Dimeric alpha+beta barrel"/>
    <property type="match status" value="1"/>
</dbReference>
<dbReference type="PRINTS" id="PR00033">
    <property type="entry name" value="HTHASNC"/>
</dbReference>
<organism evidence="5 6">
    <name type="scientific">Methylobacterium currus</name>
    <dbReference type="NCBI Taxonomy" id="2051553"/>
    <lineage>
        <taxon>Bacteria</taxon>
        <taxon>Pseudomonadati</taxon>
        <taxon>Pseudomonadota</taxon>
        <taxon>Alphaproteobacteria</taxon>
        <taxon>Hyphomicrobiales</taxon>
        <taxon>Methylobacteriaceae</taxon>
        <taxon>Methylobacterium</taxon>
    </lineage>
</organism>
<dbReference type="PROSITE" id="PS50956">
    <property type="entry name" value="HTH_ASNC_2"/>
    <property type="match status" value="1"/>
</dbReference>
<sequence>MIRHALICDGTTGDCAVAGRDEIDARILRVLRDDGRISNADLAARVGLSPSACLRRLRLLEANGTIRGYTALIEADEREHHMVVLTQITLERQTEESLNRFEAAVRRCPEVRDCYLMTGLSDYLMRIEVSDAGDYERLHKEVLSRLPGVARIQSSFAIRTVVGRG</sequence>
<dbReference type="CDD" id="cd00090">
    <property type="entry name" value="HTH_ARSR"/>
    <property type="match status" value="1"/>
</dbReference>
<dbReference type="GO" id="GO:0006355">
    <property type="term" value="P:regulation of DNA-templated transcription"/>
    <property type="evidence" value="ECO:0007669"/>
    <property type="project" value="UniProtKB-ARBA"/>
</dbReference>
<dbReference type="PANTHER" id="PTHR30154">
    <property type="entry name" value="LEUCINE-RESPONSIVE REGULATORY PROTEIN"/>
    <property type="match status" value="1"/>
</dbReference>
<dbReference type="InterPro" id="IPR011991">
    <property type="entry name" value="ArsR-like_HTH"/>
</dbReference>
<dbReference type="GO" id="GO:0043565">
    <property type="term" value="F:sequence-specific DNA binding"/>
    <property type="evidence" value="ECO:0007669"/>
    <property type="project" value="InterPro"/>
</dbReference>
<dbReference type="PANTHER" id="PTHR30154:SF34">
    <property type="entry name" value="TRANSCRIPTIONAL REGULATOR AZLB"/>
    <property type="match status" value="1"/>
</dbReference>
<dbReference type="EMBL" id="CP028843">
    <property type="protein sequence ID" value="AWB21682.1"/>
    <property type="molecule type" value="Genomic_DNA"/>
</dbReference>
<keyword evidence="3" id="KW-0804">Transcription</keyword>
<evidence type="ECO:0000256" key="1">
    <source>
        <dbReference type="ARBA" id="ARBA00023015"/>
    </source>
</evidence>
<keyword evidence="2" id="KW-0238">DNA-binding</keyword>
<dbReference type="Pfam" id="PF13412">
    <property type="entry name" value="HTH_24"/>
    <property type="match status" value="1"/>
</dbReference>
<protein>
    <submittedName>
        <fullName evidence="5">Lrp/AsnC family transcriptional regulator</fullName>
    </submittedName>
</protein>